<feature type="compositionally biased region" description="Basic and acidic residues" evidence="1">
    <location>
        <begin position="169"/>
        <end position="183"/>
    </location>
</feature>
<evidence type="ECO:0000313" key="2">
    <source>
        <dbReference type="EMBL" id="KAJ6642987.1"/>
    </source>
</evidence>
<gene>
    <name evidence="2" type="ORF">Bhyg_07943</name>
</gene>
<sequence>MSTSPSIKRTSNTIDVRLLTEDLPSNEEILNFLSNINNVEESDATVDNEVGDNEVGAPDIDPANDTEISAVRNDAKESLRCTNDTQANQKPIELDADFHESADDIPNEVVRAPRKDQWKVGNVTSTEFDSHRKNVNRAAKEKQMDVKAAKLRLITLLCMDTEAVVMSEGKKPGDAKMKRENKASKSHKALRANIALQANKVPQTNKVPQGYNAPQTNEAQQAYP</sequence>
<dbReference type="AlphaFoldDB" id="A0A9Q0S2H1"/>
<dbReference type="Proteomes" id="UP001151699">
    <property type="component" value="Chromosome B"/>
</dbReference>
<evidence type="ECO:0000256" key="1">
    <source>
        <dbReference type="SAM" id="MobiDB-lite"/>
    </source>
</evidence>
<comment type="caution">
    <text evidence="2">The sequence shown here is derived from an EMBL/GenBank/DDBJ whole genome shotgun (WGS) entry which is preliminary data.</text>
</comment>
<feature type="compositionally biased region" description="Polar residues" evidence="1">
    <location>
        <begin position="200"/>
        <end position="224"/>
    </location>
</feature>
<feature type="region of interest" description="Disordered" evidence="1">
    <location>
        <begin position="169"/>
        <end position="188"/>
    </location>
</feature>
<protein>
    <submittedName>
        <fullName evidence="2">Uncharacterized protein</fullName>
    </submittedName>
</protein>
<organism evidence="2 3">
    <name type="scientific">Pseudolycoriella hygida</name>
    <dbReference type="NCBI Taxonomy" id="35572"/>
    <lineage>
        <taxon>Eukaryota</taxon>
        <taxon>Metazoa</taxon>
        <taxon>Ecdysozoa</taxon>
        <taxon>Arthropoda</taxon>
        <taxon>Hexapoda</taxon>
        <taxon>Insecta</taxon>
        <taxon>Pterygota</taxon>
        <taxon>Neoptera</taxon>
        <taxon>Endopterygota</taxon>
        <taxon>Diptera</taxon>
        <taxon>Nematocera</taxon>
        <taxon>Sciaroidea</taxon>
        <taxon>Sciaridae</taxon>
        <taxon>Pseudolycoriella</taxon>
    </lineage>
</organism>
<dbReference type="EMBL" id="WJQU01000002">
    <property type="protein sequence ID" value="KAJ6642987.1"/>
    <property type="molecule type" value="Genomic_DNA"/>
</dbReference>
<keyword evidence="3" id="KW-1185">Reference proteome</keyword>
<accession>A0A9Q0S2H1</accession>
<feature type="region of interest" description="Disordered" evidence="1">
    <location>
        <begin position="197"/>
        <end position="224"/>
    </location>
</feature>
<reference evidence="2" key="1">
    <citation type="submission" date="2022-07" db="EMBL/GenBank/DDBJ databases">
        <authorList>
            <person name="Trinca V."/>
            <person name="Uliana J.V.C."/>
            <person name="Torres T.T."/>
            <person name="Ward R.J."/>
            <person name="Monesi N."/>
        </authorList>
    </citation>
    <scope>NUCLEOTIDE SEQUENCE</scope>
    <source>
        <strain evidence="2">HSMRA1968</strain>
        <tissue evidence="2">Whole embryos</tissue>
    </source>
</reference>
<name>A0A9Q0S2H1_9DIPT</name>
<evidence type="ECO:0000313" key="3">
    <source>
        <dbReference type="Proteomes" id="UP001151699"/>
    </source>
</evidence>
<proteinExistence type="predicted"/>